<dbReference type="OMA" id="DWFESGP"/>
<dbReference type="InterPro" id="IPR032675">
    <property type="entry name" value="LRR_dom_sf"/>
</dbReference>
<organism evidence="4 5">
    <name type="scientific">Hyalella azteca</name>
    <name type="common">Amphipod</name>
    <dbReference type="NCBI Taxonomy" id="294128"/>
    <lineage>
        <taxon>Eukaryota</taxon>
        <taxon>Metazoa</taxon>
        <taxon>Ecdysozoa</taxon>
        <taxon>Arthropoda</taxon>
        <taxon>Crustacea</taxon>
        <taxon>Multicrustacea</taxon>
        <taxon>Malacostraca</taxon>
        <taxon>Eumalacostraca</taxon>
        <taxon>Peracarida</taxon>
        <taxon>Amphipoda</taxon>
        <taxon>Senticaudata</taxon>
        <taxon>Talitrida</taxon>
        <taxon>Talitroidea</taxon>
        <taxon>Hyalellidae</taxon>
        <taxon>Hyalella</taxon>
    </lineage>
</organism>
<evidence type="ECO:0000256" key="3">
    <source>
        <dbReference type="SAM" id="SignalP"/>
    </source>
</evidence>
<dbReference type="GeneID" id="108683382"/>
<dbReference type="Proteomes" id="UP000694843">
    <property type="component" value="Unplaced"/>
</dbReference>
<dbReference type="KEGG" id="hazt:108683382"/>
<dbReference type="RefSeq" id="XP_018028184.1">
    <property type="nucleotide sequence ID" value="XM_018172695.2"/>
</dbReference>
<dbReference type="Gene3D" id="3.80.10.10">
    <property type="entry name" value="Ribonuclease Inhibitor"/>
    <property type="match status" value="1"/>
</dbReference>
<dbReference type="AlphaFoldDB" id="A0A8B7PPP6"/>
<protein>
    <submittedName>
        <fullName evidence="5">Oplophorus-luciferin 2-monooxygenase non-catalytic subunit</fullName>
    </submittedName>
</protein>
<reference evidence="5" key="1">
    <citation type="submission" date="2025-08" db="UniProtKB">
        <authorList>
            <consortium name="RefSeq"/>
        </authorList>
    </citation>
    <scope>IDENTIFICATION</scope>
    <source>
        <tissue evidence="5">Whole organism</tissue>
    </source>
</reference>
<evidence type="ECO:0000256" key="2">
    <source>
        <dbReference type="ARBA" id="ARBA00022737"/>
    </source>
</evidence>
<proteinExistence type="predicted"/>
<keyword evidence="2" id="KW-0677">Repeat</keyword>
<sequence length="353" mass="39324">MSLCKLFTVLLVCGFAHIHTVKAAEPAWPCPIDDYISPCTCISDISYHVDIDCSAVTDESEIRNAFAHTFPFDDVYTFKIDNPNYKNPIINLTSGVFDDKYFYSVDITGTQLQAIEDNVFDGSHDSLTTMKLSGNELKSFPFQVLTEYKKIRSLNLQNNKLIELPKVNSPSLLTLMMNGNTNLNLTFGDQTFVGAPNLRTLYLANTGQTYLVPDMFSTLQNIAEIYISENSIKELDTRTFFTPQHTITKLYLANNGINDVHLGAISGMAPDGTIDLSYNDITVLDETIWQPIFEQIVNGGSLILGNNPLQCGCDFKWIVNNDNYLSLISPESSCHAGVLVSEISKDFINNNCD</sequence>
<keyword evidence="4" id="KW-1185">Reference proteome</keyword>
<evidence type="ECO:0000256" key="1">
    <source>
        <dbReference type="ARBA" id="ARBA00022614"/>
    </source>
</evidence>
<name>A0A8B7PPP6_HYAAZ</name>
<evidence type="ECO:0000313" key="4">
    <source>
        <dbReference type="Proteomes" id="UP000694843"/>
    </source>
</evidence>
<keyword evidence="1" id="KW-0433">Leucine-rich repeat</keyword>
<evidence type="ECO:0000313" key="5">
    <source>
        <dbReference type="RefSeq" id="XP_018028184.1"/>
    </source>
</evidence>
<dbReference type="OrthoDB" id="6374742at2759"/>
<gene>
    <name evidence="5" type="primary">LOC108683382</name>
</gene>
<accession>A0A8B7PPP6</accession>
<dbReference type="SUPFAM" id="SSF52058">
    <property type="entry name" value="L domain-like"/>
    <property type="match status" value="1"/>
</dbReference>
<feature type="signal peptide" evidence="3">
    <location>
        <begin position="1"/>
        <end position="23"/>
    </location>
</feature>
<dbReference type="InterPro" id="IPR001611">
    <property type="entry name" value="Leu-rich_rpt"/>
</dbReference>
<keyword evidence="3" id="KW-0732">Signal</keyword>
<dbReference type="Pfam" id="PF13855">
    <property type="entry name" value="LRR_8"/>
    <property type="match status" value="1"/>
</dbReference>
<dbReference type="PANTHER" id="PTHR24366">
    <property type="entry name" value="IG(IMMUNOGLOBULIN) AND LRR(LEUCINE RICH REPEAT) DOMAINS"/>
    <property type="match status" value="1"/>
</dbReference>
<dbReference type="PANTHER" id="PTHR24366:SF96">
    <property type="entry name" value="LEUCINE RICH REPEAT CONTAINING 53"/>
    <property type="match status" value="1"/>
</dbReference>
<feature type="chain" id="PRO_5034473138" evidence="3">
    <location>
        <begin position="24"/>
        <end position="353"/>
    </location>
</feature>